<dbReference type="GO" id="GO:0043164">
    <property type="term" value="P:Gram-negative-bacterium-type cell wall biogenesis"/>
    <property type="evidence" value="ECO:0007669"/>
    <property type="project" value="TreeGrafter"/>
</dbReference>
<dbReference type="AlphaFoldDB" id="A0A448IRW7"/>
<dbReference type="STRING" id="1791.GCA_001049355_04687"/>
<dbReference type="GO" id="GO:0005886">
    <property type="term" value="C:plasma membrane"/>
    <property type="evidence" value="ECO:0007669"/>
    <property type="project" value="TreeGrafter"/>
</dbReference>
<dbReference type="CDD" id="cd06259">
    <property type="entry name" value="YdcF-like"/>
    <property type="match status" value="1"/>
</dbReference>
<name>A0A448IRW7_MYCAU</name>
<dbReference type="InterPro" id="IPR003848">
    <property type="entry name" value="DUF218"/>
</dbReference>
<dbReference type="PANTHER" id="PTHR30336:SF4">
    <property type="entry name" value="ENVELOPE BIOGENESIS FACTOR ELYC"/>
    <property type="match status" value="1"/>
</dbReference>
<dbReference type="Gene3D" id="3.40.50.620">
    <property type="entry name" value="HUPs"/>
    <property type="match status" value="1"/>
</dbReference>
<dbReference type="PANTHER" id="PTHR30336">
    <property type="entry name" value="INNER MEMBRANE PROTEIN, PROBABLE PERMEASE"/>
    <property type="match status" value="1"/>
</dbReference>
<evidence type="ECO:0000313" key="3">
    <source>
        <dbReference type="Proteomes" id="UP000279306"/>
    </source>
</evidence>
<proteinExistence type="predicted"/>
<dbReference type="InterPro" id="IPR051599">
    <property type="entry name" value="Cell_Envelope_Assoc"/>
</dbReference>
<gene>
    <name evidence="2" type="ORF">NCTC10437_02831</name>
</gene>
<protein>
    <submittedName>
        <fullName evidence="2">Exported protein</fullName>
    </submittedName>
</protein>
<dbReference type="GO" id="GO:0000270">
    <property type="term" value="P:peptidoglycan metabolic process"/>
    <property type="evidence" value="ECO:0007669"/>
    <property type="project" value="TreeGrafter"/>
</dbReference>
<organism evidence="2 3">
    <name type="scientific">Mycolicibacterium aurum</name>
    <name type="common">Mycobacterium aurum</name>
    <dbReference type="NCBI Taxonomy" id="1791"/>
    <lineage>
        <taxon>Bacteria</taxon>
        <taxon>Bacillati</taxon>
        <taxon>Actinomycetota</taxon>
        <taxon>Actinomycetes</taxon>
        <taxon>Mycobacteriales</taxon>
        <taxon>Mycobacteriaceae</taxon>
        <taxon>Mycolicibacterium</taxon>
    </lineage>
</organism>
<dbReference type="Pfam" id="PF02698">
    <property type="entry name" value="DUF218"/>
    <property type="match status" value="1"/>
</dbReference>
<dbReference type="InterPro" id="IPR014729">
    <property type="entry name" value="Rossmann-like_a/b/a_fold"/>
</dbReference>
<evidence type="ECO:0000259" key="1">
    <source>
        <dbReference type="Pfam" id="PF02698"/>
    </source>
</evidence>
<reference evidence="2 3" key="1">
    <citation type="submission" date="2018-12" db="EMBL/GenBank/DDBJ databases">
        <authorList>
            <consortium name="Pathogen Informatics"/>
        </authorList>
    </citation>
    <scope>NUCLEOTIDE SEQUENCE [LARGE SCALE GENOMIC DNA]</scope>
    <source>
        <strain evidence="2 3">NCTC10437</strain>
    </source>
</reference>
<dbReference type="Proteomes" id="UP000279306">
    <property type="component" value="Chromosome"/>
</dbReference>
<dbReference type="EMBL" id="LR134356">
    <property type="protein sequence ID" value="VEG55130.1"/>
    <property type="molecule type" value="Genomic_DNA"/>
</dbReference>
<feature type="domain" description="DUF218" evidence="1">
    <location>
        <begin position="65"/>
        <end position="187"/>
    </location>
</feature>
<keyword evidence="3" id="KW-1185">Reference proteome</keyword>
<sequence length="214" mass="22065">MSSTAVAMNRLMTQRPGLTLRGAAVRCRAVLVALALAVALVSGAVPAGIAQAAPPVVAKDFSKPAIVILGYGLTPSGTMRLILHTRVLAGLAVAQIFPQAPIIVTGGNPRNGNTEAGQMSKMLRLYGIAPERIIVEDRANSTVQNAAFSVPLAKQAGTSGIILVTSSSHQDRADGNFADAGGNVLATVSFPDNNPSINIAQFVRDVISPFVAIT</sequence>
<dbReference type="KEGG" id="mauu:NCTC10437_02831"/>
<accession>A0A448IRW7</accession>
<evidence type="ECO:0000313" key="2">
    <source>
        <dbReference type="EMBL" id="VEG55130.1"/>
    </source>
</evidence>